<evidence type="ECO:0000256" key="1">
    <source>
        <dbReference type="SAM" id="Phobius"/>
    </source>
</evidence>
<gene>
    <name evidence="2" type="ORF">SAMN02744037_00357</name>
</gene>
<dbReference type="EMBL" id="FRAE01000007">
    <property type="protein sequence ID" value="SHJ57610.1"/>
    <property type="molecule type" value="Genomic_DNA"/>
</dbReference>
<proteinExistence type="predicted"/>
<dbReference type="Pfam" id="PF18910">
    <property type="entry name" value="DUF5665"/>
    <property type="match status" value="1"/>
</dbReference>
<organism evidence="2 3">
    <name type="scientific">Tepidibacter formicigenes DSM 15518</name>
    <dbReference type="NCBI Taxonomy" id="1123349"/>
    <lineage>
        <taxon>Bacteria</taxon>
        <taxon>Bacillati</taxon>
        <taxon>Bacillota</taxon>
        <taxon>Clostridia</taxon>
        <taxon>Peptostreptococcales</taxon>
        <taxon>Peptostreptococcaceae</taxon>
        <taxon>Tepidibacter</taxon>
    </lineage>
</organism>
<dbReference type="InterPro" id="IPR043723">
    <property type="entry name" value="DUF5665"/>
</dbReference>
<evidence type="ECO:0000313" key="2">
    <source>
        <dbReference type="EMBL" id="SHJ57610.1"/>
    </source>
</evidence>
<keyword evidence="1" id="KW-1133">Transmembrane helix</keyword>
<dbReference type="RefSeq" id="WP_072886697.1">
    <property type="nucleotide sequence ID" value="NZ_FRAE01000007.1"/>
</dbReference>
<keyword evidence="1" id="KW-0472">Membrane</keyword>
<reference evidence="3" key="1">
    <citation type="submission" date="2016-11" db="EMBL/GenBank/DDBJ databases">
        <authorList>
            <person name="Varghese N."/>
            <person name="Submissions S."/>
        </authorList>
    </citation>
    <scope>NUCLEOTIDE SEQUENCE [LARGE SCALE GENOMIC DNA]</scope>
    <source>
        <strain evidence="3">DSM 15518</strain>
    </source>
</reference>
<keyword evidence="3" id="KW-1185">Reference proteome</keyword>
<dbReference type="Proteomes" id="UP000242497">
    <property type="component" value="Unassembled WGS sequence"/>
</dbReference>
<protein>
    <submittedName>
        <fullName evidence="2">Uncharacterized protein</fullName>
    </submittedName>
</protein>
<keyword evidence="1" id="KW-0812">Transmembrane</keyword>
<evidence type="ECO:0000313" key="3">
    <source>
        <dbReference type="Proteomes" id="UP000242497"/>
    </source>
</evidence>
<feature type="transmembrane region" description="Helical" evidence="1">
    <location>
        <begin position="39"/>
        <end position="68"/>
    </location>
</feature>
<name>A0A1M6KFD9_9FIRM</name>
<dbReference type="AlphaFoldDB" id="A0A1M6KFD9"/>
<dbReference type="STRING" id="1123349.SAMN02744037_00357"/>
<sequence length="92" mass="10698">MKEERLDRIEKKLDKIAQILDKSRLKEYIDLMNNPYRLIYINFIAGLARGLGTAIGLTLLAALAFYILRSWVNLPLIGEYIAKLLDIIENYR</sequence>
<dbReference type="OrthoDB" id="1634137at2"/>
<accession>A0A1M6KFD9</accession>